<evidence type="ECO:0000313" key="1">
    <source>
        <dbReference type="EMBL" id="CDM60987.1"/>
    </source>
</evidence>
<dbReference type="EMBL" id="HG916854">
    <property type="protein sequence ID" value="CDM60987.1"/>
    <property type="molecule type" value="Genomic_DNA"/>
</dbReference>
<dbReference type="AlphaFoldDB" id="W6RIJ8"/>
<proteinExistence type="predicted"/>
<evidence type="ECO:0000313" key="2">
    <source>
        <dbReference type="Proteomes" id="UP000019443"/>
    </source>
</evidence>
<dbReference type="KEGG" id="rhl:LPU83_pLPU83c_0425"/>
<name>W6RIJ8_9HYPH</name>
<gene>
    <name evidence="1" type="ORF">LPU83_pLPU83c_0425</name>
</gene>
<dbReference type="PATRIC" id="fig|348824.6.peg.5159"/>
<keyword evidence="2" id="KW-1185">Reference proteome</keyword>
<protein>
    <submittedName>
        <fullName evidence="1">Uncharacterized protein</fullName>
    </submittedName>
</protein>
<sequence length="34" mass="3587">MKEESINHQATALDEWLAGLGGLADLLMKCSGIA</sequence>
<organism evidence="1 2">
    <name type="scientific">Rhizobium favelukesii</name>
    <dbReference type="NCBI Taxonomy" id="348824"/>
    <lineage>
        <taxon>Bacteria</taxon>
        <taxon>Pseudomonadati</taxon>
        <taxon>Pseudomonadota</taxon>
        <taxon>Alphaproteobacteria</taxon>
        <taxon>Hyphomicrobiales</taxon>
        <taxon>Rhizobiaceae</taxon>
        <taxon>Rhizobium/Agrobacterium group</taxon>
        <taxon>Rhizobium</taxon>
    </lineage>
</organism>
<dbReference type="HOGENOM" id="CLU_3375604_0_0_5"/>
<geneLocation type="plasmid" evidence="1 2">
    <name>pLPU83c</name>
</geneLocation>
<keyword evidence="1" id="KW-0614">Plasmid</keyword>
<accession>W6RIJ8</accession>
<dbReference type="Proteomes" id="UP000019443">
    <property type="component" value="Plasmid pLPU83c"/>
</dbReference>
<reference evidence="1" key="1">
    <citation type="submission" date="2013-11" db="EMBL/GenBank/DDBJ databases">
        <title>Draft genome sequence of the broad-host-range Rhizobium sp. LPU83 strain, a member of the low-genetic diversity Oregon-like Rhizobium sp. group.</title>
        <authorList>
            <person name="Wibberg D."/>
            <person name="Puehler A."/>
            <person name="Schlueter A."/>
        </authorList>
    </citation>
    <scope>NUCLEOTIDE SEQUENCE [LARGE SCALE GENOMIC DNA]</scope>
    <source>
        <strain evidence="1">LPU83</strain>
        <plasmid evidence="1">pLPU83c</plasmid>
    </source>
</reference>